<dbReference type="GO" id="GO:1990904">
    <property type="term" value="C:ribonucleoprotein complex"/>
    <property type="evidence" value="ECO:0007669"/>
    <property type="project" value="UniProtKB-KW"/>
</dbReference>
<organism evidence="2 3">
    <name type="scientific">Trachipleistophora hominis</name>
    <name type="common">Microsporidian parasite</name>
    <dbReference type="NCBI Taxonomy" id="72359"/>
    <lineage>
        <taxon>Eukaryota</taxon>
        <taxon>Fungi</taxon>
        <taxon>Fungi incertae sedis</taxon>
        <taxon>Microsporidia</taxon>
        <taxon>Pleistophoridae</taxon>
        <taxon>Trachipleistophora</taxon>
    </lineage>
</organism>
<dbReference type="OMA" id="NAYEECD"/>
<dbReference type="SUPFAM" id="SSF50182">
    <property type="entry name" value="Sm-like ribonucleoproteins"/>
    <property type="match status" value="1"/>
</dbReference>
<keyword evidence="3" id="KW-1185">Reference proteome</keyword>
<dbReference type="STRING" id="72359.L7JXX6"/>
<keyword evidence="2" id="KW-0687">Ribonucleoprotein</keyword>
<dbReference type="InParanoid" id="L7JXX6"/>
<feature type="domain" description="Sm" evidence="1">
    <location>
        <begin position="5"/>
        <end position="77"/>
    </location>
</feature>
<dbReference type="GO" id="GO:0003723">
    <property type="term" value="F:RNA binding"/>
    <property type="evidence" value="ECO:0007669"/>
    <property type="project" value="InterPro"/>
</dbReference>
<name>L7JXX6_TRAHO</name>
<dbReference type="Pfam" id="PF01423">
    <property type="entry name" value="LSM"/>
    <property type="match status" value="1"/>
</dbReference>
<dbReference type="Gene3D" id="2.30.30.100">
    <property type="match status" value="1"/>
</dbReference>
<evidence type="ECO:0000313" key="2">
    <source>
        <dbReference type="EMBL" id="ELQ75911.1"/>
    </source>
</evidence>
<sequence length="79" mass="9120">MHHPSPKSYLEQTMNTDVTLYMRKKKKYLGKLIGMDEHCNVLLDNAYEECDDNVRVEIGRALINGGSIAAIEFFDENER</sequence>
<dbReference type="AlphaFoldDB" id="L7JXX6"/>
<proteinExistence type="predicted"/>
<evidence type="ECO:0000313" key="3">
    <source>
        <dbReference type="Proteomes" id="UP000011185"/>
    </source>
</evidence>
<gene>
    <name evidence="2" type="ORF">THOM_1134</name>
</gene>
<dbReference type="PROSITE" id="PS52002">
    <property type="entry name" value="SM"/>
    <property type="match status" value="1"/>
</dbReference>
<dbReference type="InterPro" id="IPR047575">
    <property type="entry name" value="Sm"/>
</dbReference>
<dbReference type="Proteomes" id="UP000011185">
    <property type="component" value="Unassembled WGS sequence"/>
</dbReference>
<dbReference type="VEuPathDB" id="MicrosporidiaDB:THOM_1134"/>
<protein>
    <submittedName>
        <fullName evidence="2">Small Nuclear ribonucleoprotein G</fullName>
    </submittedName>
</protein>
<reference evidence="2 3" key="1">
    <citation type="journal article" date="2012" name="PLoS Pathog.">
        <title>The genome of the obligate intracellular parasite Trachipleistophora hominis: new insights into microsporidian genome dynamics and reductive evolution.</title>
        <authorList>
            <person name="Heinz E."/>
            <person name="Williams T.A."/>
            <person name="Nakjang S."/>
            <person name="Noel C.J."/>
            <person name="Swan D.C."/>
            <person name="Goldberg A.V."/>
            <person name="Harris S.R."/>
            <person name="Weinmaier T."/>
            <person name="Markert S."/>
            <person name="Becher D."/>
            <person name="Bernhardt J."/>
            <person name="Dagan T."/>
            <person name="Hacker C."/>
            <person name="Lucocq J.M."/>
            <person name="Schweder T."/>
            <person name="Rattei T."/>
            <person name="Hall N."/>
            <person name="Hirt R.P."/>
            <person name="Embley T.M."/>
        </authorList>
    </citation>
    <scope>NUCLEOTIDE SEQUENCE [LARGE SCALE GENOMIC DNA]</scope>
</reference>
<dbReference type="OrthoDB" id="10263346at2759"/>
<dbReference type="SMART" id="SM00651">
    <property type="entry name" value="Sm"/>
    <property type="match status" value="1"/>
</dbReference>
<evidence type="ECO:0000259" key="1">
    <source>
        <dbReference type="PROSITE" id="PS52002"/>
    </source>
</evidence>
<dbReference type="HOGENOM" id="CLU_076902_11_4_1"/>
<accession>L7JXX6</accession>
<dbReference type="InterPro" id="IPR010920">
    <property type="entry name" value="LSM_dom_sf"/>
</dbReference>
<dbReference type="EMBL" id="JH993905">
    <property type="protein sequence ID" value="ELQ75911.1"/>
    <property type="molecule type" value="Genomic_DNA"/>
</dbReference>
<dbReference type="InterPro" id="IPR001163">
    <property type="entry name" value="Sm_dom_euk/arc"/>
</dbReference>